<feature type="compositionally biased region" description="Acidic residues" evidence="1">
    <location>
        <begin position="650"/>
        <end position="661"/>
    </location>
</feature>
<name>L1IVG3_GUITC</name>
<dbReference type="HOGENOM" id="CLU_390541_0_0_1"/>
<accession>L1IVG3</accession>
<dbReference type="Proteomes" id="UP000011087">
    <property type="component" value="Unassembled WGS sequence"/>
</dbReference>
<organism evidence="2">
    <name type="scientific">Guillardia theta (strain CCMP2712)</name>
    <name type="common">Cryptophyte</name>
    <dbReference type="NCBI Taxonomy" id="905079"/>
    <lineage>
        <taxon>Eukaryota</taxon>
        <taxon>Cryptophyceae</taxon>
        <taxon>Pyrenomonadales</taxon>
        <taxon>Geminigeraceae</taxon>
        <taxon>Guillardia</taxon>
    </lineage>
</organism>
<keyword evidence="4" id="KW-1185">Reference proteome</keyword>
<dbReference type="KEGG" id="gtt:GUITHDRAFT_142955"/>
<feature type="region of interest" description="Disordered" evidence="1">
    <location>
        <begin position="647"/>
        <end position="684"/>
    </location>
</feature>
<reference evidence="3" key="3">
    <citation type="submission" date="2015-06" db="UniProtKB">
        <authorList>
            <consortium name="EnsemblProtists"/>
        </authorList>
    </citation>
    <scope>IDENTIFICATION</scope>
</reference>
<evidence type="ECO:0000313" key="4">
    <source>
        <dbReference type="Proteomes" id="UP000011087"/>
    </source>
</evidence>
<evidence type="ECO:0000313" key="3">
    <source>
        <dbReference type="EnsemblProtists" id="EKX40238"/>
    </source>
</evidence>
<evidence type="ECO:0000256" key="1">
    <source>
        <dbReference type="SAM" id="MobiDB-lite"/>
    </source>
</evidence>
<proteinExistence type="predicted"/>
<dbReference type="EnsemblProtists" id="EKX40238">
    <property type="protein sequence ID" value="EKX40238"/>
    <property type="gene ID" value="GUITHDRAFT_142955"/>
</dbReference>
<evidence type="ECO:0000313" key="2">
    <source>
        <dbReference type="EMBL" id="EKX40238.1"/>
    </source>
</evidence>
<dbReference type="GeneID" id="17297003"/>
<gene>
    <name evidence="2" type="ORF">GUITHDRAFT_142955</name>
</gene>
<protein>
    <submittedName>
        <fullName evidence="2 3">Uncharacterized protein</fullName>
    </submittedName>
</protein>
<dbReference type="RefSeq" id="XP_005827218.1">
    <property type="nucleotide sequence ID" value="XM_005827161.1"/>
</dbReference>
<sequence>MSRDVQVTCAEHSYEEVDDLVWVCTRCGHVLPAQTLVGEINAANIHVHENFDTHASNKYGLDRSSVNRLNAPSIVEELCHRLNVHDRNVIEQTVSLMEQYESECSLLRASRILQSLIWFKAMRSFVDAGDKVCGRGGQSEEDNSLEMRKEWENVKELVLGRMSCCQAFLRSVPRLNAALIKEEELRARSFTDPSYSKMSHAKSSESDLEGLSRRYARRLLKDISEHSSAVLQKFLDCHHKEIIQKIANEGQLSDEEISSTREHLKIHPSLSIKLQDLLASSADSGTFPNYIDHTRLFRWSADRSVIERVAAAVLYLLLRKGKQKPFLQEVAASLSTSRANDRDKKQINNLVEHIGRLCPVKDAVPWLRASEFSSTLEQTLQQLKNCWRVQPSGEGGLDTSVLLQQESVRKIERCSSDLLLILEAANRMHGRYPQTVIGGILSFACGVVCSDSRDLARVRADIANLVGIKKSTIESRNREICTFLVSQSKDLPFGVEGKNLYVHAEAVLDHLKRKMTQGSKFLANTPKHAGSLQQESVVRVAQWIRQLVEDRASKTVTREDLSEEDHRALEVFKAGLRYGCHVSKIERECLDGSFVNSDWWLRSTGIMPKRKVGEGEELTAQDVSDDDLEPGGIYLYSAEEVAVREQQLQLEEEEEEEEEDMREEKVVKPSPPRKRIRRAKREEMGTRLGRSAKVNYEALEKLLKEFS</sequence>
<dbReference type="AlphaFoldDB" id="L1IVG3"/>
<reference evidence="4" key="2">
    <citation type="submission" date="2012-11" db="EMBL/GenBank/DDBJ databases">
        <authorList>
            <person name="Kuo A."/>
            <person name="Curtis B.A."/>
            <person name="Tanifuji G."/>
            <person name="Burki F."/>
            <person name="Gruber A."/>
            <person name="Irimia M."/>
            <person name="Maruyama S."/>
            <person name="Arias M.C."/>
            <person name="Ball S.G."/>
            <person name="Gile G.H."/>
            <person name="Hirakawa Y."/>
            <person name="Hopkins J.F."/>
            <person name="Rensing S.A."/>
            <person name="Schmutz J."/>
            <person name="Symeonidi A."/>
            <person name="Elias M."/>
            <person name="Eveleigh R.J."/>
            <person name="Herman E.K."/>
            <person name="Klute M.J."/>
            <person name="Nakayama T."/>
            <person name="Obornik M."/>
            <person name="Reyes-Prieto A."/>
            <person name="Armbrust E.V."/>
            <person name="Aves S.J."/>
            <person name="Beiko R.G."/>
            <person name="Coutinho P."/>
            <person name="Dacks J.B."/>
            <person name="Durnford D.G."/>
            <person name="Fast N.M."/>
            <person name="Green B.R."/>
            <person name="Grisdale C."/>
            <person name="Hempe F."/>
            <person name="Henrissat B."/>
            <person name="Hoppner M.P."/>
            <person name="Ishida K.-I."/>
            <person name="Kim E."/>
            <person name="Koreny L."/>
            <person name="Kroth P.G."/>
            <person name="Liu Y."/>
            <person name="Malik S.-B."/>
            <person name="Maier U.G."/>
            <person name="McRose D."/>
            <person name="Mock T."/>
            <person name="Neilson J.A."/>
            <person name="Onodera N.T."/>
            <person name="Poole A.M."/>
            <person name="Pritham E.J."/>
            <person name="Richards T.A."/>
            <person name="Rocap G."/>
            <person name="Roy S.W."/>
            <person name="Sarai C."/>
            <person name="Schaack S."/>
            <person name="Shirato S."/>
            <person name="Slamovits C.H."/>
            <person name="Spencer D.F."/>
            <person name="Suzuki S."/>
            <person name="Worden A.Z."/>
            <person name="Zauner S."/>
            <person name="Barry K."/>
            <person name="Bell C."/>
            <person name="Bharti A.K."/>
            <person name="Crow J.A."/>
            <person name="Grimwood J."/>
            <person name="Kramer R."/>
            <person name="Lindquist E."/>
            <person name="Lucas S."/>
            <person name="Salamov A."/>
            <person name="McFadden G.I."/>
            <person name="Lane C.E."/>
            <person name="Keeling P.J."/>
            <person name="Gray M.W."/>
            <person name="Grigoriev I.V."/>
            <person name="Archibald J.M."/>
        </authorList>
    </citation>
    <scope>NUCLEOTIDE SEQUENCE</scope>
    <source>
        <strain evidence="4">CCMP2712</strain>
    </source>
</reference>
<dbReference type="PaxDb" id="55529-EKX40238"/>
<dbReference type="EMBL" id="JH993033">
    <property type="protein sequence ID" value="EKX40238.1"/>
    <property type="molecule type" value="Genomic_DNA"/>
</dbReference>
<reference evidence="2 4" key="1">
    <citation type="journal article" date="2012" name="Nature">
        <title>Algal genomes reveal evolutionary mosaicism and the fate of nucleomorphs.</title>
        <authorList>
            <consortium name="DOE Joint Genome Institute"/>
            <person name="Curtis B.A."/>
            <person name="Tanifuji G."/>
            <person name="Burki F."/>
            <person name="Gruber A."/>
            <person name="Irimia M."/>
            <person name="Maruyama S."/>
            <person name="Arias M.C."/>
            <person name="Ball S.G."/>
            <person name="Gile G.H."/>
            <person name="Hirakawa Y."/>
            <person name="Hopkins J.F."/>
            <person name="Kuo A."/>
            <person name="Rensing S.A."/>
            <person name="Schmutz J."/>
            <person name="Symeonidi A."/>
            <person name="Elias M."/>
            <person name="Eveleigh R.J."/>
            <person name="Herman E.K."/>
            <person name="Klute M.J."/>
            <person name="Nakayama T."/>
            <person name="Obornik M."/>
            <person name="Reyes-Prieto A."/>
            <person name="Armbrust E.V."/>
            <person name="Aves S.J."/>
            <person name="Beiko R.G."/>
            <person name="Coutinho P."/>
            <person name="Dacks J.B."/>
            <person name="Durnford D.G."/>
            <person name="Fast N.M."/>
            <person name="Green B.R."/>
            <person name="Grisdale C.J."/>
            <person name="Hempel F."/>
            <person name="Henrissat B."/>
            <person name="Hoppner M.P."/>
            <person name="Ishida K."/>
            <person name="Kim E."/>
            <person name="Koreny L."/>
            <person name="Kroth P.G."/>
            <person name="Liu Y."/>
            <person name="Malik S.B."/>
            <person name="Maier U.G."/>
            <person name="McRose D."/>
            <person name="Mock T."/>
            <person name="Neilson J.A."/>
            <person name="Onodera N.T."/>
            <person name="Poole A.M."/>
            <person name="Pritham E.J."/>
            <person name="Richards T.A."/>
            <person name="Rocap G."/>
            <person name="Roy S.W."/>
            <person name="Sarai C."/>
            <person name="Schaack S."/>
            <person name="Shirato S."/>
            <person name="Slamovits C.H."/>
            <person name="Spencer D.F."/>
            <person name="Suzuki S."/>
            <person name="Worden A.Z."/>
            <person name="Zauner S."/>
            <person name="Barry K."/>
            <person name="Bell C."/>
            <person name="Bharti A.K."/>
            <person name="Crow J.A."/>
            <person name="Grimwood J."/>
            <person name="Kramer R."/>
            <person name="Lindquist E."/>
            <person name="Lucas S."/>
            <person name="Salamov A."/>
            <person name="McFadden G.I."/>
            <person name="Lane C.E."/>
            <person name="Keeling P.J."/>
            <person name="Gray M.W."/>
            <person name="Grigoriev I.V."/>
            <person name="Archibald J.M."/>
        </authorList>
    </citation>
    <scope>NUCLEOTIDE SEQUENCE</scope>
    <source>
        <strain evidence="2 4">CCMP2712</strain>
    </source>
</reference>